<dbReference type="EMBL" id="JAAQPF010000005">
    <property type="protein sequence ID" value="KAF5721619.1"/>
    <property type="molecule type" value="Genomic_DNA"/>
</dbReference>
<dbReference type="Proteomes" id="UP000532311">
    <property type="component" value="Unassembled WGS sequence"/>
</dbReference>
<accession>A0A8H6DLS4</accession>
<keyword evidence="3" id="KW-1185">Reference proteome</keyword>
<sequence length="745" mass="85817">MAASTSPDPPLFEPGTRSKISRYAMRYAKQHPGDFLSYLRRVWPEHRGRLVENPGCLRFLGGLKVLLENGETRKIDRTWIPLPELRRLRGRYLLPGEKASFPRLDPPLPEDGTLGEWEITSPQRVKDLYLLLYEIYLEAMDGNEGERKVANCIRYNFTRGSLLLQSQGWSNPDLSFRYGPQGMYSKKCSMPLPAEWNATPSESDLIAKFYKEVLLLEDVTRYTVILEELKLHRTKYRTKFPYKRSRFQEISELYQGLEDLDVCGRDREWMIQDFKNHPYIFCPPKTQWDSAWNYHRDCVWSHGVELPYQPDLSRRYPHLKPFFVNRLGIQELTMNALQKQILEVADDAPAHETLTLMSHLNTLVQNLDELMDPSEFTSKPIFPILTPTGELKRVCGDAAFFIVDDMRLLNLFRDRANMLAFTRSQVMRLEPLFKWLGMQKKYLTVQAKYAVYWPCESKPRVIEWDIGQKAEALLQIAAYFRSCRTERDSDREELLQALRQAEMMEVEDMWSETKLTGIDMKDKQHSPDDPGNVAQDTYPQLKLSTSFGWEESRLVAHVPADKKQQQLAIAVALPRLLMEWLMTSPKYYVGDRGGRVDISELGVSLVKSVLNAPPELANDILETEGIEQPIPIRRDRDAPDIEECLDRMEAQEVKAPPQATRVPAPASPVQAPPVEIPSEQLPTTQAPEPDEDGRLYELVGKAPITETVSRRKILIPHTRKRRPSAEVSASTEPSPFLESTAREMH</sequence>
<comment type="caution">
    <text evidence="2">The sequence shown here is derived from an EMBL/GenBank/DDBJ whole genome shotgun (WGS) entry which is preliminary data.</text>
</comment>
<feature type="region of interest" description="Disordered" evidence="1">
    <location>
        <begin position="652"/>
        <end position="692"/>
    </location>
</feature>
<dbReference type="AlphaFoldDB" id="A0A8H6DLS4"/>
<feature type="region of interest" description="Disordered" evidence="1">
    <location>
        <begin position="713"/>
        <end position="745"/>
    </location>
</feature>
<organism evidence="2 3">
    <name type="scientific">Fusarium globosum</name>
    <dbReference type="NCBI Taxonomy" id="78864"/>
    <lineage>
        <taxon>Eukaryota</taxon>
        <taxon>Fungi</taxon>
        <taxon>Dikarya</taxon>
        <taxon>Ascomycota</taxon>
        <taxon>Pezizomycotina</taxon>
        <taxon>Sordariomycetes</taxon>
        <taxon>Hypocreomycetidae</taxon>
        <taxon>Hypocreales</taxon>
        <taxon>Nectriaceae</taxon>
        <taxon>Fusarium</taxon>
        <taxon>Fusarium fujikuroi species complex</taxon>
    </lineage>
</organism>
<feature type="compositionally biased region" description="Basic residues" evidence="1">
    <location>
        <begin position="713"/>
        <end position="722"/>
    </location>
</feature>
<name>A0A8H6DLS4_9HYPO</name>
<evidence type="ECO:0000256" key="1">
    <source>
        <dbReference type="SAM" id="MobiDB-lite"/>
    </source>
</evidence>
<evidence type="ECO:0000313" key="3">
    <source>
        <dbReference type="Proteomes" id="UP000532311"/>
    </source>
</evidence>
<proteinExistence type="predicted"/>
<evidence type="ECO:0000313" key="2">
    <source>
        <dbReference type="EMBL" id="KAF5721619.1"/>
    </source>
</evidence>
<gene>
    <name evidence="2" type="ORF">FGLOB1_164</name>
</gene>
<reference evidence="2 3" key="1">
    <citation type="submission" date="2020-05" db="EMBL/GenBank/DDBJ databases">
        <title>Identification and distribution of gene clusters putatively required for synthesis of sphingolipid metabolism inhibitors in phylogenetically diverse species of the filamentous fungus Fusarium.</title>
        <authorList>
            <person name="Kim H.-S."/>
            <person name="Busman M."/>
            <person name="Brown D.W."/>
            <person name="Divon H."/>
            <person name="Uhlig S."/>
            <person name="Proctor R.H."/>
        </authorList>
    </citation>
    <scope>NUCLEOTIDE SEQUENCE [LARGE SCALE GENOMIC DNA]</scope>
    <source>
        <strain evidence="2 3">NRRL 26131</strain>
    </source>
</reference>
<protein>
    <submittedName>
        <fullName evidence="2">Uncharacterized protein</fullName>
    </submittedName>
</protein>